<dbReference type="GeneID" id="66078619"/>
<dbReference type="Gene3D" id="3.80.10.10">
    <property type="entry name" value="Ribonuclease Inhibitor"/>
    <property type="match status" value="1"/>
</dbReference>
<gene>
    <name evidence="1" type="ORF">E1B28_009543</name>
</gene>
<dbReference type="AlphaFoldDB" id="A0A9P7USQ9"/>
<dbReference type="OrthoDB" id="3365698at2759"/>
<sequence length="328" mass="37449">MSLIRGRLPSLESLHVRCIGEQLDELDCFEFAPRLRTLTLSGEVRGLTLGRFPLKLPRDQIKHFRSYNNAESSTYFSSCHNLLTGFPQLQTCRLSFHSQYIATFLRLRHHPIGNNLHLSLPRLTELELEHTERASGIEAMLFWIKAPATLRILSIYSTGRNRTPFVEFFTYPESLTSLTIHRVEMPPSEFRAVLALLTGLYHLKFGVRTGLTNDYLELLRATVSDGFDFSIVPKLRSLALLPVPSFSSLYDNDLLANLLEDRWRGNCATDSISVYTSNDCPPSHRLLSVELDRRIVNDSPVRNRLDRLRGEGMRIIEEMTCQDIVIAA</sequence>
<dbReference type="EMBL" id="CM032186">
    <property type="protein sequence ID" value="KAG7090424.1"/>
    <property type="molecule type" value="Genomic_DNA"/>
</dbReference>
<dbReference type="SUPFAM" id="SSF52047">
    <property type="entry name" value="RNI-like"/>
    <property type="match status" value="1"/>
</dbReference>
<name>A0A9P7USQ9_9AGAR</name>
<protein>
    <submittedName>
        <fullName evidence="1">Uncharacterized protein</fullName>
    </submittedName>
</protein>
<dbReference type="InterPro" id="IPR032675">
    <property type="entry name" value="LRR_dom_sf"/>
</dbReference>
<keyword evidence="2" id="KW-1185">Reference proteome</keyword>
<accession>A0A9P7USQ9</accession>
<dbReference type="Proteomes" id="UP001049176">
    <property type="component" value="Chromosome 6"/>
</dbReference>
<evidence type="ECO:0000313" key="1">
    <source>
        <dbReference type="EMBL" id="KAG7090424.1"/>
    </source>
</evidence>
<evidence type="ECO:0000313" key="2">
    <source>
        <dbReference type="Proteomes" id="UP001049176"/>
    </source>
</evidence>
<reference evidence="1" key="1">
    <citation type="journal article" date="2021" name="Genome Biol. Evol.">
        <title>The assembled and annotated genome of the fairy-ring fungus Marasmius oreades.</title>
        <authorList>
            <person name="Hiltunen M."/>
            <person name="Ament-Velasquez S.L."/>
            <person name="Johannesson H."/>
        </authorList>
    </citation>
    <scope>NUCLEOTIDE SEQUENCE</scope>
    <source>
        <strain evidence="1">03SP1</strain>
    </source>
</reference>
<proteinExistence type="predicted"/>
<comment type="caution">
    <text evidence="1">The sequence shown here is derived from an EMBL/GenBank/DDBJ whole genome shotgun (WGS) entry which is preliminary data.</text>
</comment>
<organism evidence="1 2">
    <name type="scientific">Marasmius oreades</name>
    <name type="common">fairy-ring Marasmius</name>
    <dbReference type="NCBI Taxonomy" id="181124"/>
    <lineage>
        <taxon>Eukaryota</taxon>
        <taxon>Fungi</taxon>
        <taxon>Dikarya</taxon>
        <taxon>Basidiomycota</taxon>
        <taxon>Agaricomycotina</taxon>
        <taxon>Agaricomycetes</taxon>
        <taxon>Agaricomycetidae</taxon>
        <taxon>Agaricales</taxon>
        <taxon>Marasmiineae</taxon>
        <taxon>Marasmiaceae</taxon>
        <taxon>Marasmius</taxon>
    </lineage>
</organism>
<dbReference type="KEGG" id="more:E1B28_009543"/>
<dbReference type="RefSeq" id="XP_043006894.1">
    <property type="nucleotide sequence ID" value="XM_043154439.1"/>
</dbReference>